<keyword evidence="1" id="KW-0472">Membrane</keyword>
<keyword evidence="3" id="KW-1185">Reference proteome</keyword>
<accession>A0A851HCQ5</accession>
<comment type="caution">
    <text evidence="2">The sequence shown here is derived from an EMBL/GenBank/DDBJ whole genome shotgun (WGS) entry which is preliminary data.</text>
</comment>
<gene>
    <name evidence="2" type="ORF">HR065_01545</name>
</gene>
<proteinExistence type="predicted"/>
<dbReference type="EMBL" id="JABUOH010000042">
    <property type="protein sequence ID" value="NWN45768.1"/>
    <property type="molecule type" value="Genomic_DNA"/>
</dbReference>
<dbReference type="Proteomes" id="UP000568109">
    <property type="component" value="Unassembled WGS sequence"/>
</dbReference>
<evidence type="ECO:0000256" key="1">
    <source>
        <dbReference type="SAM" id="Phobius"/>
    </source>
</evidence>
<sequence length="235" mass="26926">MKLKQIINSKPFIILSIHVLLLSSIIGYLILKPKTKINELDPDTQKETELKQPSDATEYHTALKKWLTNSPIRKVEYTAEEIRKILGRSQKVLYEPTGAKNDYTYKEGLFWDSWQINGVECNTKIYQLYNTTPPPIAPDSITTVKYYDNGSHLLVEEKDSTSNKTVKETLYDLITASLHSVTEYDPGTGKTKKITTYYSIGTRLCEEKYDFQTGSSIETTYYNSDGIIPEDKKKK</sequence>
<dbReference type="RefSeq" id="WP_178734165.1">
    <property type="nucleotide sequence ID" value="NZ_JABUOH010000042.1"/>
</dbReference>
<evidence type="ECO:0008006" key="4">
    <source>
        <dbReference type="Google" id="ProtNLM"/>
    </source>
</evidence>
<dbReference type="AlphaFoldDB" id="A0A851HCQ5"/>
<keyword evidence="1" id="KW-0812">Transmembrane</keyword>
<evidence type="ECO:0000313" key="3">
    <source>
        <dbReference type="Proteomes" id="UP000568109"/>
    </source>
</evidence>
<keyword evidence="1" id="KW-1133">Transmembrane helix</keyword>
<evidence type="ECO:0000313" key="2">
    <source>
        <dbReference type="EMBL" id="NWN45768.1"/>
    </source>
</evidence>
<reference evidence="2 3" key="1">
    <citation type="submission" date="2020-06" db="EMBL/GenBank/DDBJ databases">
        <title>Draft genome sequence of Candidatus Phytoplasma pruni (X-disease group, subgroup 16SrIII-B) strain ChTDIII from Argentina.</title>
        <authorList>
            <person name="Fernandez F.D."/>
            <person name="Zuebert C."/>
            <person name="Huettel B."/>
            <person name="Kube M."/>
            <person name="Conci L.R."/>
        </authorList>
    </citation>
    <scope>NUCLEOTIDE SEQUENCE [LARGE SCALE GENOMIC DNA]</scope>
    <source>
        <strain evidence="2 3">ChTDIII</strain>
    </source>
</reference>
<protein>
    <recommendedName>
        <fullName evidence="4">DUF2963 domain-containing protein</fullName>
    </recommendedName>
</protein>
<organism evidence="2 3">
    <name type="scientific">Candidatus Phytoplasma pruni</name>
    <dbReference type="NCBI Taxonomy" id="479893"/>
    <lineage>
        <taxon>Bacteria</taxon>
        <taxon>Bacillati</taxon>
        <taxon>Mycoplasmatota</taxon>
        <taxon>Mollicutes</taxon>
        <taxon>Acholeplasmatales</taxon>
        <taxon>Acholeplasmataceae</taxon>
        <taxon>Candidatus Phytoplasma</taxon>
        <taxon>16SrIII (X-disease group)</taxon>
    </lineage>
</organism>
<feature type="transmembrane region" description="Helical" evidence="1">
    <location>
        <begin position="12"/>
        <end position="31"/>
    </location>
</feature>
<name>A0A851HCQ5_9MOLU</name>